<reference evidence="2" key="1">
    <citation type="submission" date="2020-11" db="EMBL/GenBank/DDBJ databases">
        <authorList>
            <person name="Tran Van P."/>
        </authorList>
    </citation>
    <scope>NUCLEOTIDE SEQUENCE</scope>
</reference>
<evidence type="ECO:0000256" key="1">
    <source>
        <dbReference type="SAM" id="MobiDB-lite"/>
    </source>
</evidence>
<evidence type="ECO:0000313" key="2">
    <source>
        <dbReference type="EMBL" id="CAD7224262.1"/>
    </source>
</evidence>
<sequence>MQRCRKTVDEGERQTQSKATDGREFHFLKSPALVFLTSGSATEINYLWKVPALNWIWQVPTQNCIWEVPALNRDGRAIRQHWQDTGNGTDPYSASASPDSSSR</sequence>
<feature type="compositionally biased region" description="Low complexity" evidence="1">
    <location>
        <begin position="90"/>
        <end position="103"/>
    </location>
</feature>
<accession>A0A7R8W3P7</accession>
<protein>
    <submittedName>
        <fullName evidence="2">Uncharacterized protein</fullName>
    </submittedName>
</protein>
<feature type="region of interest" description="Disordered" evidence="1">
    <location>
        <begin position="80"/>
        <end position="103"/>
    </location>
</feature>
<dbReference type="AlphaFoldDB" id="A0A7R8W3P7"/>
<dbReference type="EMBL" id="OB660338">
    <property type="protein sequence ID" value="CAD7224262.1"/>
    <property type="molecule type" value="Genomic_DNA"/>
</dbReference>
<organism evidence="2">
    <name type="scientific">Cyprideis torosa</name>
    <dbReference type="NCBI Taxonomy" id="163714"/>
    <lineage>
        <taxon>Eukaryota</taxon>
        <taxon>Metazoa</taxon>
        <taxon>Ecdysozoa</taxon>
        <taxon>Arthropoda</taxon>
        <taxon>Crustacea</taxon>
        <taxon>Oligostraca</taxon>
        <taxon>Ostracoda</taxon>
        <taxon>Podocopa</taxon>
        <taxon>Podocopida</taxon>
        <taxon>Cytherocopina</taxon>
        <taxon>Cytheroidea</taxon>
        <taxon>Cytherideidae</taxon>
        <taxon>Cyprideis</taxon>
    </lineage>
</organism>
<name>A0A7R8W3P7_9CRUS</name>
<feature type="region of interest" description="Disordered" evidence="1">
    <location>
        <begin position="1"/>
        <end position="22"/>
    </location>
</feature>
<proteinExistence type="predicted"/>
<gene>
    <name evidence="2" type="ORF">CTOB1V02_LOCUS2232</name>
</gene>